<dbReference type="RefSeq" id="WP_181538889.1">
    <property type="nucleotide sequence ID" value="NZ_JACDUU010000014.1"/>
</dbReference>
<sequence>MAGYKVDELYREVGKYKARIDVYITARGYEAAAVFLDNPNAKPMVKFVDRNKDRAIVLALEQLARISI</sequence>
<gene>
    <name evidence="1" type="ORF">HNQ85_003500</name>
</gene>
<reference evidence="1 2" key="1">
    <citation type="submission" date="2020-07" db="EMBL/GenBank/DDBJ databases">
        <title>Genomic Encyclopedia of Type Strains, Phase IV (KMG-IV): sequencing the most valuable type-strain genomes for metagenomic binning, comparative biology and taxonomic classification.</title>
        <authorList>
            <person name="Goeker M."/>
        </authorList>
    </citation>
    <scope>NUCLEOTIDE SEQUENCE [LARGE SCALE GENOMIC DNA]</scope>
    <source>
        <strain evidence="1 2">DSM 25220</strain>
    </source>
</reference>
<evidence type="ECO:0000313" key="1">
    <source>
        <dbReference type="EMBL" id="MBA2873162.1"/>
    </source>
</evidence>
<name>A0A7V9Z371_9BACL</name>
<keyword evidence="2" id="KW-1185">Reference proteome</keyword>
<dbReference type="EMBL" id="JACDUU010000014">
    <property type="protein sequence ID" value="MBA2873162.1"/>
    <property type="molecule type" value="Genomic_DNA"/>
</dbReference>
<evidence type="ECO:0000313" key="2">
    <source>
        <dbReference type="Proteomes" id="UP000580891"/>
    </source>
</evidence>
<protein>
    <submittedName>
        <fullName evidence="1">Uncharacterized protein</fullName>
    </submittedName>
</protein>
<comment type="caution">
    <text evidence="1">The sequence shown here is derived from an EMBL/GenBank/DDBJ whole genome shotgun (WGS) entry which is preliminary data.</text>
</comment>
<dbReference type="Proteomes" id="UP000580891">
    <property type="component" value="Unassembled WGS sequence"/>
</dbReference>
<accession>A0A7V9Z371</accession>
<dbReference type="AlphaFoldDB" id="A0A7V9Z371"/>
<proteinExistence type="predicted"/>
<organism evidence="1 2">
    <name type="scientific">[Anoxybacillus] calidus</name>
    <dbReference type="NCBI Taxonomy" id="575178"/>
    <lineage>
        <taxon>Bacteria</taxon>
        <taxon>Bacillati</taxon>
        <taxon>Bacillota</taxon>
        <taxon>Bacilli</taxon>
        <taxon>Bacillales</taxon>
        <taxon>Anoxybacillaceae</taxon>
        <taxon>Paranoxybacillus</taxon>
    </lineage>
</organism>